<dbReference type="STRING" id="1300344.I598_2836"/>
<protein>
    <submittedName>
        <fullName evidence="1">Uncharacterized protein</fullName>
    </submittedName>
</protein>
<dbReference type="PATRIC" id="fig|1300344.3.peg.2854"/>
<gene>
    <name evidence="1" type="ORF">I598_2836</name>
</gene>
<keyword evidence="2" id="KW-1185">Reference proteome</keyword>
<sequence>MAGRPSTGVATREEDPVTLRLVGYELALGDGWTVVPEAPFDVTTWALEAARHLVGPGAPPATGEPPSLSPEAGAAFAAEPPADPVADLAEAITAVVASASGTGVDALTTAFLVRDPSTGSVDAMVTLVAQTGLTPEAFLADLERLVAESDDPPYLYAQQVEADLPGGAAHGAHLMIGHVDPELGQEVAHLEERVVLGVFPPDCPDMIELTAVSAGVDVFDDMPQTVIDLAGGLTPELGRA</sequence>
<evidence type="ECO:0000313" key="2">
    <source>
        <dbReference type="Proteomes" id="UP000076794"/>
    </source>
</evidence>
<organism evidence="1 2">
    <name type="scientific">Isoptericola dokdonensis DS-3</name>
    <dbReference type="NCBI Taxonomy" id="1300344"/>
    <lineage>
        <taxon>Bacteria</taxon>
        <taxon>Bacillati</taxon>
        <taxon>Actinomycetota</taxon>
        <taxon>Actinomycetes</taxon>
        <taxon>Micrococcales</taxon>
        <taxon>Promicromonosporaceae</taxon>
        <taxon>Isoptericola</taxon>
    </lineage>
</organism>
<accession>A0A161I367</accession>
<dbReference type="Proteomes" id="UP000076794">
    <property type="component" value="Chromosome"/>
</dbReference>
<name>A0A161I367_9MICO</name>
<reference evidence="1 2" key="1">
    <citation type="submission" date="2016-01" db="EMBL/GenBank/DDBJ databases">
        <title>Complete genome sequence of a soil Actinobacterium, Isoptericola dokdonensis DS-3.</title>
        <authorList>
            <person name="Kwon S.-K."/>
            <person name="Kim J.F."/>
        </authorList>
    </citation>
    <scope>NUCLEOTIDE SEQUENCE [LARGE SCALE GENOMIC DNA]</scope>
    <source>
        <strain evidence="1 2">DS-3</strain>
    </source>
</reference>
<dbReference type="AlphaFoldDB" id="A0A161I367"/>
<proteinExistence type="predicted"/>
<evidence type="ECO:0000313" key="1">
    <source>
        <dbReference type="EMBL" id="ANC32355.1"/>
    </source>
</evidence>
<dbReference type="EMBL" id="CP014209">
    <property type="protein sequence ID" value="ANC32355.1"/>
    <property type="molecule type" value="Genomic_DNA"/>
</dbReference>
<dbReference type="KEGG" id="ido:I598_2836"/>